<feature type="transmembrane region" description="Helical" evidence="1">
    <location>
        <begin position="67"/>
        <end position="87"/>
    </location>
</feature>
<proteinExistence type="predicted"/>
<feature type="transmembrane region" description="Helical" evidence="1">
    <location>
        <begin position="25"/>
        <end position="46"/>
    </location>
</feature>
<dbReference type="PANTHER" id="PTHR36833">
    <property type="entry name" value="SLR0610 PROTEIN-RELATED"/>
    <property type="match status" value="1"/>
</dbReference>
<evidence type="ECO:0000313" key="3">
    <source>
        <dbReference type="Proteomes" id="UP000635726"/>
    </source>
</evidence>
<reference evidence="2" key="1">
    <citation type="journal article" date="2014" name="Int. J. Syst. Evol. Microbiol.">
        <title>Complete genome sequence of Corynebacterium casei LMG S-19264T (=DSM 44701T), isolated from a smear-ripened cheese.</title>
        <authorList>
            <consortium name="US DOE Joint Genome Institute (JGI-PGF)"/>
            <person name="Walter F."/>
            <person name="Albersmeier A."/>
            <person name="Kalinowski J."/>
            <person name="Ruckert C."/>
        </authorList>
    </citation>
    <scope>NUCLEOTIDE SEQUENCE</scope>
    <source>
        <strain evidence="2">JCM 14371</strain>
    </source>
</reference>
<dbReference type="EMBL" id="BMOE01000026">
    <property type="protein sequence ID" value="GGJ89831.1"/>
    <property type="molecule type" value="Genomic_DNA"/>
</dbReference>
<dbReference type="Pfam" id="PF06182">
    <property type="entry name" value="ABC2_membrane_6"/>
    <property type="match status" value="1"/>
</dbReference>
<accession>A0A917PS96</accession>
<keyword evidence="1" id="KW-1133">Transmembrane helix</keyword>
<dbReference type="Proteomes" id="UP000635726">
    <property type="component" value="Unassembled WGS sequence"/>
</dbReference>
<gene>
    <name evidence="2" type="ORF">GCM10008939_37230</name>
</gene>
<dbReference type="AlphaFoldDB" id="A0A917PS96"/>
<organism evidence="2 3">
    <name type="scientific">Deinococcus aquiradiocola</name>
    <dbReference type="NCBI Taxonomy" id="393059"/>
    <lineage>
        <taxon>Bacteria</taxon>
        <taxon>Thermotogati</taxon>
        <taxon>Deinococcota</taxon>
        <taxon>Deinococci</taxon>
        <taxon>Deinococcales</taxon>
        <taxon>Deinococcaceae</taxon>
        <taxon>Deinococcus</taxon>
    </lineage>
</organism>
<dbReference type="RefSeq" id="WP_188964826.1">
    <property type="nucleotide sequence ID" value="NZ_BMOE01000026.1"/>
</dbReference>
<dbReference type="InterPro" id="IPR010390">
    <property type="entry name" value="ABC-2_transporter-like"/>
</dbReference>
<keyword evidence="3" id="KW-1185">Reference proteome</keyword>
<dbReference type="PANTHER" id="PTHR36833:SF1">
    <property type="entry name" value="INTEGRAL MEMBRANE TRANSPORT PROTEIN"/>
    <property type="match status" value="1"/>
</dbReference>
<evidence type="ECO:0000313" key="2">
    <source>
        <dbReference type="EMBL" id="GGJ89831.1"/>
    </source>
</evidence>
<sequence>MSGVLLYFRLLRAQVRSQLNSPVSFALDVLATTLLTLAEFSAFALVMQRFPHLGGPGAAGWSLGEVALLYGMAELGFATMDLLFGGFDAPNLSALVRRGGLDMLLLRPASLTLQVFGSDFSLRRVGRMLLGVGILIWANRLHPLLWTPEKALLLLLSLAGLVLFFGGLFMVGGTLTFWTTENVEAMNIVTYGGKTLISYPLSIYDEWLRRAALVLPVGLLSFPPVLVVLGRPFPPGLPHWTAYVSPLAGLAFLGLGVAFWRFGLRYYQGTGS</sequence>
<evidence type="ECO:0000256" key="1">
    <source>
        <dbReference type="SAM" id="Phobius"/>
    </source>
</evidence>
<keyword evidence="1" id="KW-0812">Transmembrane</keyword>
<protein>
    <submittedName>
        <fullName evidence="2">ABC transporter permease</fullName>
    </submittedName>
</protein>
<feature type="transmembrane region" description="Helical" evidence="1">
    <location>
        <begin position="152"/>
        <end position="178"/>
    </location>
</feature>
<feature type="transmembrane region" description="Helical" evidence="1">
    <location>
        <begin position="211"/>
        <end position="230"/>
    </location>
</feature>
<feature type="transmembrane region" description="Helical" evidence="1">
    <location>
        <begin position="242"/>
        <end position="262"/>
    </location>
</feature>
<comment type="caution">
    <text evidence="2">The sequence shown here is derived from an EMBL/GenBank/DDBJ whole genome shotgun (WGS) entry which is preliminary data.</text>
</comment>
<name>A0A917PS96_9DEIO</name>
<reference evidence="2" key="2">
    <citation type="submission" date="2020-09" db="EMBL/GenBank/DDBJ databases">
        <authorList>
            <person name="Sun Q."/>
            <person name="Ohkuma M."/>
        </authorList>
    </citation>
    <scope>NUCLEOTIDE SEQUENCE</scope>
    <source>
        <strain evidence="2">JCM 14371</strain>
    </source>
</reference>
<keyword evidence="1" id="KW-0472">Membrane</keyword>